<proteinExistence type="predicted"/>
<dbReference type="Proteomes" id="UP001138961">
    <property type="component" value="Unassembled WGS sequence"/>
</dbReference>
<gene>
    <name evidence="1" type="ORF">LGQ03_07175</name>
</gene>
<evidence type="ECO:0000313" key="2">
    <source>
        <dbReference type="Proteomes" id="UP001138961"/>
    </source>
</evidence>
<reference evidence="1" key="1">
    <citation type="submission" date="2021-10" db="EMBL/GenBank/DDBJ databases">
        <title>Loktanella gaetbuli sp. nov., isolated from a tidal flat.</title>
        <authorList>
            <person name="Park S."/>
            <person name="Yoon J.-H."/>
        </authorList>
    </citation>
    <scope>NUCLEOTIDE SEQUENCE</scope>
    <source>
        <strain evidence="1">TSTF-M6</strain>
    </source>
</reference>
<keyword evidence="2" id="KW-1185">Reference proteome</keyword>
<organism evidence="1 2">
    <name type="scientific">Loktanella gaetbuli</name>
    <dbReference type="NCBI Taxonomy" id="2881335"/>
    <lineage>
        <taxon>Bacteria</taxon>
        <taxon>Pseudomonadati</taxon>
        <taxon>Pseudomonadota</taxon>
        <taxon>Alphaproteobacteria</taxon>
        <taxon>Rhodobacterales</taxon>
        <taxon>Roseobacteraceae</taxon>
        <taxon>Loktanella</taxon>
    </lineage>
</organism>
<name>A0ABS8BTF5_9RHOB</name>
<accession>A0ABS8BTF5</accession>
<comment type="caution">
    <text evidence="1">The sequence shown here is derived from an EMBL/GenBank/DDBJ whole genome shotgun (WGS) entry which is preliminary data.</text>
</comment>
<sequence length="210" mass="23135">MSIFLDNQPNAAAVTSALSRESVGAILLAEFQFASGTKYITNMMGRFIDPLWGRTWLGYGALVGVSSISVDDDSIPGAIKYTLSVPKEVSGEAVSPGDIPALMGDRSEYVNRPVKLWLQIIDKGDLDVHGRPRPVGIPSALNVSLMDRASSSWRLGSAQITLTAESVLARERMAPNGRYTDRDQRLRHPSDRGLRYITEVLNTTVRWTEW</sequence>
<dbReference type="EMBL" id="JAJATZ010000003">
    <property type="protein sequence ID" value="MCB5199017.1"/>
    <property type="molecule type" value="Genomic_DNA"/>
</dbReference>
<dbReference type="RefSeq" id="WP_226747847.1">
    <property type="nucleotide sequence ID" value="NZ_JAJATZ010000003.1"/>
</dbReference>
<protein>
    <submittedName>
        <fullName evidence="1">Uncharacterized protein</fullName>
    </submittedName>
</protein>
<evidence type="ECO:0000313" key="1">
    <source>
        <dbReference type="EMBL" id="MCB5199017.1"/>
    </source>
</evidence>